<protein>
    <recommendedName>
        <fullName evidence="3">Flavin reductase like domain-containing protein</fullName>
    </recommendedName>
</protein>
<accession>A0A8K0PFH7</accession>
<evidence type="ECO:0000256" key="1">
    <source>
        <dbReference type="ARBA" id="ARBA00023002"/>
    </source>
</evidence>
<evidence type="ECO:0000256" key="2">
    <source>
        <dbReference type="SAM" id="MobiDB-lite"/>
    </source>
</evidence>
<dbReference type="GO" id="GO:0010181">
    <property type="term" value="F:FMN binding"/>
    <property type="evidence" value="ECO:0007669"/>
    <property type="project" value="InterPro"/>
</dbReference>
<feature type="domain" description="Flavin reductase like" evidence="3">
    <location>
        <begin position="320"/>
        <end position="481"/>
    </location>
</feature>
<dbReference type="AlphaFoldDB" id="A0A8K0PFH7"/>
<dbReference type="SMART" id="SM00903">
    <property type="entry name" value="Flavin_Reduct"/>
    <property type="match status" value="1"/>
</dbReference>
<feature type="compositionally biased region" description="Pro residues" evidence="2">
    <location>
        <begin position="630"/>
        <end position="645"/>
    </location>
</feature>
<proteinExistence type="predicted"/>
<dbReference type="InterPro" id="IPR002563">
    <property type="entry name" value="Flavin_Rdtase-like_dom"/>
</dbReference>
<dbReference type="PANTHER" id="PTHR30466:SF1">
    <property type="entry name" value="FMN REDUCTASE (NADH) RUTF"/>
    <property type="match status" value="1"/>
</dbReference>
<dbReference type="Proteomes" id="UP000809789">
    <property type="component" value="Unassembled WGS sequence"/>
</dbReference>
<dbReference type="Pfam" id="PF01613">
    <property type="entry name" value="Flavin_Reduct"/>
    <property type="match status" value="1"/>
</dbReference>
<dbReference type="InterPro" id="IPR012349">
    <property type="entry name" value="Split_barrel_FMN-bd"/>
</dbReference>
<sequence>MLDLPGRGHASTRFFYALFEWSRLAHTGFQHRTCHARTLSRHLSSTTLRNARGNSTARPLPDNGSSSDPHQNAKAASQQITTAKVSLTTDQLKQLKDDQTLKELQVLTRCDIELGSQDDSGTVLYLSGSAGDVRVAMQSLSRSLGADGVAEKRYTGRAVGGDRPDGNVDAPNVHMTRKATTGSRGGSLLHDHIAGLNTWSTGSHQAALKDYKVVEVTTTVDVPREIAMLFPMEQAATSSASGLASRKSAQAPRSVTRLVVNGRPPMQPLQITGDPKQVEYMVNRIQKLEIGGTWKSLSPKSIDTVELQDSSIEAPFRHVMRSVVNPVAVLTTRLPNEATSSEERFLGCRGSTVSSLASVTLRPAPVISFNLLADSRTAQKIEQAGYCDVHLLSANAAGVQVAQPFAAHKGMSLLEPFRKVDSLEHTRIDIDVEGSVYIDSPGVLAHLRCRLIQGKSVKIGDHKVMFCEVVKVSRRTTDANEPWQEVTEPLQRTSLAYANQSYGVLRSPSFLKPKTPDEKEDAAPVKPAEQREISETTKGTPEQHHSYDHIKAQTDALLAQILPEEEARALVDEPTSFNSSSPAPLTTRSTLSSSPYLTRPFSTTTSPNPRRLYSTRPPPPSSSLFSPSTPTLPQPPTEPPRIPPTSPLFLQQTLTTFLSYDTYPKGRWVNDRWIRELQDYGPDRVQMAIRGGQTDAPDDGQPGGKRNPRDLRIRKLIELLHRAQKRGYLKEGVMEELVLGKGVRGLDGKV</sequence>
<feature type="region of interest" description="Disordered" evidence="2">
    <location>
        <begin position="507"/>
        <end position="546"/>
    </location>
</feature>
<organism evidence="4 5">
    <name type="scientific">Elsinoe batatas</name>
    <dbReference type="NCBI Taxonomy" id="2601811"/>
    <lineage>
        <taxon>Eukaryota</taxon>
        <taxon>Fungi</taxon>
        <taxon>Dikarya</taxon>
        <taxon>Ascomycota</taxon>
        <taxon>Pezizomycotina</taxon>
        <taxon>Dothideomycetes</taxon>
        <taxon>Dothideomycetidae</taxon>
        <taxon>Myriangiales</taxon>
        <taxon>Elsinoaceae</taxon>
        <taxon>Elsinoe</taxon>
    </lineage>
</organism>
<keyword evidence="5" id="KW-1185">Reference proteome</keyword>
<dbReference type="InterPro" id="IPR050268">
    <property type="entry name" value="NADH-dep_flavin_reductase"/>
</dbReference>
<evidence type="ECO:0000313" key="5">
    <source>
        <dbReference type="Proteomes" id="UP000809789"/>
    </source>
</evidence>
<dbReference type="SUPFAM" id="SSF50475">
    <property type="entry name" value="FMN-binding split barrel"/>
    <property type="match status" value="1"/>
</dbReference>
<gene>
    <name evidence="4" type="ORF">KVT40_001949</name>
</gene>
<dbReference type="EMBL" id="JAESVG020000002">
    <property type="protein sequence ID" value="KAG8630330.1"/>
    <property type="molecule type" value="Genomic_DNA"/>
</dbReference>
<dbReference type="OrthoDB" id="2015405at2759"/>
<feature type="compositionally biased region" description="Basic and acidic residues" evidence="2">
    <location>
        <begin position="156"/>
        <end position="166"/>
    </location>
</feature>
<evidence type="ECO:0000259" key="3">
    <source>
        <dbReference type="SMART" id="SM00903"/>
    </source>
</evidence>
<comment type="caution">
    <text evidence="4">The sequence shown here is derived from an EMBL/GenBank/DDBJ whole genome shotgun (WGS) entry which is preliminary data.</text>
</comment>
<feature type="region of interest" description="Disordered" evidence="2">
    <location>
        <begin position="156"/>
        <end position="186"/>
    </location>
</feature>
<name>A0A8K0PFH7_9PEZI</name>
<feature type="region of interest" description="Disordered" evidence="2">
    <location>
        <begin position="45"/>
        <end position="80"/>
    </location>
</feature>
<keyword evidence="1" id="KW-0560">Oxidoreductase</keyword>
<feature type="compositionally biased region" description="Low complexity" evidence="2">
    <location>
        <begin position="579"/>
        <end position="600"/>
    </location>
</feature>
<dbReference type="PANTHER" id="PTHR30466">
    <property type="entry name" value="FLAVIN REDUCTASE"/>
    <property type="match status" value="1"/>
</dbReference>
<evidence type="ECO:0000313" key="4">
    <source>
        <dbReference type="EMBL" id="KAG8630330.1"/>
    </source>
</evidence>
<dbReference type="GO" id="GO:0042602">
    <property type="term" value="F:riboflavin reductase (NADPH) activity"/>
    <property type="evidence" value="ECO:0007669"/>
    <property type="project" value="TreeGrafter"/>
</dbReference>
<dbReference type="Gene3D" id="2.30.110.10">
    <property type="entry name" value="Electron Transport, Fmn-binding Protein, Chain A"/>
    <property type="match status" value="1"/>
</dbReference>
<feature type="compositionally biased region" description="Basic and acidic residues" evidence="2">
    <location>
        <begin position="514"/>
        <end position="546"/>
    </location>
</feature>
<feature type="region of interest" description="Disordered" evidence="2">
    <location>
        <begin position="571"/>
        <end position="645"/>
    </location>
</feature>
<reference evidence="4" key="1">
    <citation type="submission" date="2021-07" db="EMBL/GenBank/DDBJ databases">
        <title>Elsinoe batatas strain:CRI-CJ2 Genome sequencing and assembly.</title>
        <authorList>
            <person name="Huang L."/>
        </authorList>
    </citation>
    <scope>NUCLEOTIDE SEQUENCE</scope>
    <source>
        <strain evidence="4">CRI-CJ2</strain>
    </source>
</reference>